<dbReference type="InterPro" id="IPR029068">
    <property type="entry name" value="Glyas_Bleomycin-R_OHBP_Dase"/>
</dbReference>
<evidence type="ECO:0000313" key="3">
    <source>
        <dbReference type="Proteomes" id="UP000603234"/>
    </source>
</evidence>
<dbReference type="SUPFAM" id="SSF54593">
    <property type="entry name" value="Glyoxalase/Bleomycin resistance protein/Dihydroxybiphenyl dioxygenase"/>
    <property type="match status" value="1"/>
</dbReference>
<dbReference type="EMBL" id="WJBC01000006">
    <property type="protein sequence ID" value="MBC3803983.1"/>
    <property type="molecule type" value="Genomic_DNA"/>
</dbReference>
<comment type="caution">
    <text evidence="2">The sequence shown here is derived from an EMBL/GenBank/DDBJ whole genome shotgun (WGS) entry which is preliminary data.</text>
</comment>
<evidence type="ECO:0000313" key="2">
    <source>
        <dbReference type="EMBL" id="MBC3803983.1"/>
    </source>
</evidence>
<proteinExistence type="predicted"/>
<organism evidence="2 3">
    <name type="scientific">Acetobacterium fimetarium</name>
    <dbReference type="NCBI Taxonomy" id="52691"/>
    <lineage>
        <taxon>Bacteria</taxon>
        <taxon>Bacillati</taxon>
        <taxon>Bacillota</taxon>
        <taxon>Clostridia</taxon>
        <taxon>Eubacteriales</taxon>
        <taxon>Eubacteriaceae</taxon>
        <taxon>Acetobacterium</taxon>
    </lineage>
</organism>
<dbReference type="Pfam" id="PF00903">
    <property type="entry name" value="Glyoxalase"/>
    <property type="match status" value="1"/>
</dbReference>
<dbReference type="InterPro" id="IPR037523">
    <property type="entry name" value="VOC_core"/>
</dbReference>
<keyword evidence="3" id="KW-1185">Reference proteome</keyword>
<reference evidence="2 3" key="1">
    <citation type="journal article" date="2020" name="mSystems">
        <title>Defining Genomic and Predicted Metabolic Features of the Acetobacterium Genus.</title>
        <authorList>
            <person name="Ross D.E."/>
            <person name="Marshall C.W."/>
            <person name="Gulliver D."/>
            <person name="May H.D."/>
            <person name="Norman R.S."/>
        </authorList>
    </citation>
    <scope>NUCLEOTIDE SEQUENCE [LARGE SCALE GENOMIC DNA]</scope>
    <source>
        <strain evidence="2 3">DSM 8238</strain>
    </source>
</reference>
<dbReference type="RefSeq" id="WP_186841871.1">
    <property type="nucleotide sequence ID" value="NZ_WJBC01000006.1"/>
</dbReference>
<dbReference type="Gene3D" id="3.10.180.10">
    <property type="entry name" value="2,3-Dihydroxybiphenyl 1,2-Dioxygenase, domain 1"/>
    <property type="match status" value="1"/>
</dbReference>
<dbReference type="PANTHER" id="PTHR36113">
    <property type="entry name" value="LYASE, PUTATIVE-RELATED-RELATED"/>
    <property type="match status" value="1"/>
</dbReference>
<name>A0ABR6WU98_9FIRM</name>
<sequence>MNLSWVTLTVRDMDESIRFYTDIVGLTVSERRPAGPDMELAFLGDGETKLELVCNKSVHEFSIGASISLGFEVGSLDETMAVLKAKDIPIHSGPFQPNPHIKFFFITDPNGLKIQFIQQM</sequence>
<protein>
    <submittedName>
        <fullName evidence="2">VOC family protein</fullName>
    </submittedName>
</protein>
<dbReference type="CDD" id="cd06587">
    <property type="entry name" value="VOC"/>
    <property type="match status" value="1"/>
</dbReference>
<dbReference type="InterPro" id="IPR051332">
    <property type="entry name" value="Fosfomycin_Res_Enzymes"/>
</dbReference>
<accession>A0ABR6WU98</accession>
<evidence type="ECO:0000259" key="1">
    <source>
        <dbReference type="PROSITE" id="PS51819"/>
    </source>
</evidence>
<dbReference type="PANTHER" id="PTHR36113:SF3">
    <property type="entry name" value="SLL5075 PROTEIN"/>
    <property type="match status" value="1"/>
</dbReference>
<dbReference type="InterPro" id="IPR004360">
    <property type="entry name" value="Glyas_Fos-R_dOase_dom"/>
</dbReference>
<gene>
    <name evidence="2" type="ORF">GH808_05975</name>
</gene>
<dbReference type="PROSITE" id="PS51819">
    <property type="entry name" value="VOC"/>
    <property type="match status" value="1"/>
</dbReference>
<dbReference type="Proteomes" id="UP000603234">
    <property type="component" value="Unassembled WGS sequence"/>
</dbReference>
<feature type="domain" description="VOC" evidence="1">
    <location>
        <begin position="2"/>
        <end position="119"/>
    </location>
</feature>